<evidence type="ECO:0000256" key="1">
    <source>
        <dbReference type="SAM" id="Phobius"/>
    </source>
</evidence>
<name>S4VYD4_9VIRU</name>
<keyword evidence="1" id="KW-0812">Transmembrane</keyword>
<keyword evidence="3" id="KW-1185">Reference proteome</keyword>
<dbReference type="KEGG" id="vg:16607491"/>
<evidence type="ECO:0000313" key="2">
    <source>
        <dbReference type="EMBL" id="AGO85704.1"/>
    </source>
</evidence>
<keyword evidence="1" id="KW-1133">Transmembrane helix</keyword>
<dbReference type="RefSeq" id="YP_008438783.1">
    <property type="nucleotide sequence ID" value="NC_022098.1"/>
</dbReference>
<organism evidence="2 3">
    <name type="scientific">Pandoravirus salinus</name>
    <dbReference type="NCBI Taxonomy" id="1349410"/>
    <lineage>
        <taxon>Viruses</taxon>
        <taxon>Pandoravirus</taxon>
    </lineage>
</organism>
<gene>
    <name evidence="2" type="ORF">psal_cds_1323</name>
</gene>
<sequence length="140" mass="14992">MSHIFDMPSMRRGCIDAAFWAGIIVGLGIVLLQRSTERLRNTTASRKAACLIASLALTSLLIAFVVPAAIVGKLPSRYEQEHGAVWRWLFLHCVWTSVVASGSVIVVIFLARLVLGVDTAAVAAAIAADLGRRSGPLHVD</sequence>
<feature type="transmembrane region" description="Helical" evidence="1">
    <location>
        <begin position="17"/>
        <end position="36"/>
    </location>
</feature>
<proteinExistence type="predicted"/>
<dbReference type="Proteomes" id="UP000204584">
    <property type="component" value="Segment"/>
</dbReference>
<feature type="transmembrane region" description="Helical" evidence="1">
    <location>
        <begin position="48"/>
        <end position="69"/>
    </location>
</feature>
<evidence type="ECO:0000313" key="3">
    <source>
        <dbReference type="Proteomes" id="UP000204584"/>
    </source>
</evidence>
<dbReference type="GeneID" id="16607491"/>
<accession>S4VYD4</accession>
<keyword evidence="1" id="KW-0472">Membrane</keyword>
<dbReference type="EMBL" id="KC977571">
    <property type="protein sequence ID" value="AGO85704.1"/>
    <property type="molecule type" value="Genomic_DNA"/>
</dbReference>
<reference evidence="2 3" key="1">
    <citation type="journal article" date="2013" name="Science">
        <title>Pandoraviruses: amoeba viruses with genomes up to 2.5 Mb reaching that of parasitic eukaryotes.</title>
        <authorList>
            <person name="Philippe N."/>
            <person name="Legendre M."/>
            <person name="Doutre G."/>
            <person name="Coute Y."/>
            <person name="Poirot O."/>
            <person name="Lescot M."/>
            <person name="Arslan D."/>
            <person name="Seltzer V."/>
            <person name="Bertaux L."/>
            <person name="Bruley C."/>
            <person name="Garin J."/>
            <person name="Claverie J.M."/>
            <person name="Abergel C."/>
        </authorList>
    </citation>
    <scope>NUCLEOTIDE SEQUENCE [LARGE SCALE GENOMIC DNA]</scope>
</reference>
<feature type="transmembrane region" description="Helical" evidence="1">
    <location>
        <begin position="89"/>
        <end position="111"/>
    </location>
</feature>
<protein>
    <submittedName>
        <fullName evidence="2">Uncharacterized protein</fullName>
    </submittedName>
</protein>